<keyword evidence="2" id="KW-1185">Reference proteome</keyword>
<proteinExistence type="predicted"/>
<accession>A0A7I9VKF1</accession>
<sequence>MNPWDRRAAPPALDRATVLEIIRLLAKRLDEVKVYGAGGCPTCRDAEAGAFLAALRKLGDGE</sequence>
<gene>
    <name evidence="1" type="ORF">AMYX_13400</name>
</gene>
<evidence type="ECO:0000313" key="1">
    <source>
        <dbReference type="EMBL" id="GEJ56599.1"/>
    </source>
</evidence>
<dbReference type="RefSeq" id="WP_176064108.1">
    <property type="nucleotide sequence ID" value="NZ_BJTG01000003.1"/>
</dbReference>
<name>A0A7I9VKF1_9BACT</name>
<dbReference type="EMBL" id="BJTG01000003">
    <property type="protein sequence ID" value="GEJ56599.1"/>
    <property type="molecule type" value="Genomic_DNA"/>
</dbReference>
<organism evidence="1 2">
    <name type="scientific">Anaeromyxobacter diazotrophicus</name>
    <dbReference type="NCBI Taxonomy" id="2590199"/>
    <lineage>
        <taxon>Bacteria</taxon>
        <taxon>Pseudomonadati</taxon>
        <taxon>Myxococcota</taxon>
        <taxon>Myxococcia</taxon>
        <taxon>Myxococcales</taxon>
        <taxon>Cystobacterineae</taxon>
        <taxon>Anaeromyxobacteraceae</taxon>
        <taxon>Anaeromyxobacter</taxon>
    </lineage>
</organism>
<evidence type="ECO:0000313" key="2">
    <source>
        <dbReference type="Proteomes" id="UP000503640"/>
    </source>
</evidence>
<protein>
    <submittedName>
        <fullName evidence="1">Uncharacterized protein</fullName>
    </submittedName>
</protein>
<comment type="caution">
    <text evidence="1">The sequence shown here is derived from an EMBL/GenBank/DDBJ whole genome shotgun (WGS) entry which is preliminary data.</text>
</comment>
<dbReference type="AlphaFoldDB" id="A0A7I9VKF1"/>
<dbReference type="Proteomes" id="UP000503640">
    <property type="component" value="Unassembled WGS sequence"/>
</dbReference>
<reference evidence="2" key="1">
    <citation type="journal article" date="2020" name="Appl. Environ. Microbiol.">
        <title>Diazotrophic Anaeromyxobacter Isolates from Soils.</title>
        <authorList>
            <person name="Masuda Y."/>
            <person name="Yamanaka H."/>
            <person name="Xu Z.X."/>
            <person name="Shiratori Y."/>
            <person name="Aono T."/>
            <person name="Amachi S."/>
            <person name="Senoo K."/>
            <person name="Itoh H."/>
        </authorList>
    </citation>
    <scope>NUCLEOTIDE SEQUENCE [LARGE SCALE GENOMIC DNA]</scope>
    <source>
        <strain evidence="2">R267</strain>
    </source>
</reference>